<dbReference type="PROSITE" id="PS00018">
    <property type="entry name" value="EF_HAND_1"/>
    <property type="match status" value="2"/>
</dbReference>
<keyword evidence="4" id="KW-0963">Cytoplasm</keyword>
<dbReference type="GO" id="GO:0005509">
    <property type="term" value="F:calcium ion binding"/>
    <property type="evidence" value="ECO:0007669"/>
    <property type="project" value="InterPro"/>
</dbReference>
<keyword evidence="5" id="KW-0479">Metal-binding</keyword>
<evidence type="ECO:0000256" key="9">
    <source>
        <dbReference type="ARBA" id="ARBA00023212"/>
    </source>
</evidence>
<evidence type="ECO:0000313" key="12">
    <source>
        <dbReference type="EMBL" id="CDW81015.1"/>
    </source>
</evidence>
<dbReference type="InParanoid" id="A0A078AFL7"/>
<feature type="domain" description="EF-hand" evidence="11">
    <location>
        <begin position="1"/>
        <end position="25"/>
    </location>
</feature>
<dbReference type="InterPro" id="IPR050230">
    <property type="entry name" value="CALM/Myosin/TropC-like"/>
</dbReference>
<dbReference type="SMART" id="SM00054">
    <property type="entry name" value="EFh"/>
    <property type="match status" value="4"/>
</dbReference>
<comment type="subcellular location">
    <subcellularLocation>
        <location evidence="1">Cytoplasm</location>
        <location evidence="1">Cytoskeleton</location>
    </subcellularLocation>
</comment>
<dbReference type="Gene3D" id="1.10.238.10">
    <property type="entry name" value="EF-hand"/>
    <property type="match status" value="2"/>
</dbReference>
<dbReference type="Proteomes" id="UP000039865">
    <property type="component" value="Unassembled WGS sequence"/>
</dbReference>
<organism evidence="12 13">
    <name type="scientific">Stylonychia lemnae</name>
    <name type="common">Ciliate</name>
    <dbReference type="NCBI Taxonomy" id="5949"/>
    <lineage>
        <taxon>Eukaryota</taxon>
        <taxon>Sar</taxon>
        <taxon>Alveolata</taxon>
        <taxon>Ciliophora</taxon>
        <taxon>Intramacronucleata</taxon>
        <taxon>Spirotrichea</taxon>
        <taxon>Stichotrichia</taxon>
        <taxon>Sporadotrichida</taxon>
        <taxon>Oxytrichidae</taxon>
        <taxon>Stylonychinae</taxon>
        <taxon>Stylonychia</taxon>
    </lineage>
</organism>
<feature type="domain" description="EF-hand" evidence="11">
    <location>
        <begin position="63"/>
        <end position="98"/>
    </location>
</feature>
<dbReference type="PANTHER" id="PTHR23048">
    <property type="entry name" value="MYOSIN LIGHT CHAIN 1, 3"/>
    <property type="match status" value="1"/>
</dbReference>
<evidence type="ECO:0000259" key="11">
    <source>
        <dbReference type="PROSITE" id="PS50222"/>
    </source>
</evidence>
<evidence type="ECO:0000256" key="2">
    <source>
        <dbReference type="ARBA" id="ARBA00005253"/>
    </source>
</evidence>
<evidence type="ECO:0000313" key="13">
    <source>
        <dbReference type="Proteomes" id="UP000039865"/>
    </source>
</evidence>
<dbReference type="EMBL" id="CCKQ01009520">
    <property type="protein sequence ID" value="CDW81015.1"/>
    <property type="molecule type" value="Genomic_DNA"/>
</dbReference>
<evidence type="ECO:0000256" key="1">
    <source>
        <dbReference type="ARBA" id="ARBA00004245"/>
    </source>
</evidence>
<evidence type="ECO:0000256" key="10">
    <source>
        <dbReference type="ARBA" id="ARBA00025692"/>
    </source>
</evidence>
<evidence type="ECO:0000256" key="4">
    <source>
        <dbReference type="ARBA" id="ARBA00022490"/>
    </source>
</evidence>
<dbReference type="InterPro" id="IPR011992">
    <property type="entry name" value="EF-hand-dom_pair"/>
</dbReference>
<evidence type="ECO:0000256" key="5">
    <source>
        <dbReference type="ARBA" id="ARBA00022723"/>
    </source>
</evidence>
<dbReference type="PANTHER" id="PTHR23048:SF0">
    <property type="entry name" value="CALMODULIN LIKE 3"/>
    <property type="match status" value="1"/>
</dbReference>
<dbReference type="SUPFAM" id="SSF47473">
    <property type="entry name" value="EF-hand"/>
    <property type="match status" value="1"/>
</dbReference>
<dbReference type="CDD" id="cd00051">
    <property type="entry name" value="EFh"/>
    <property type="match status" value="1"/>
</dbReference>
<evidence type="ECO:0000256" key="7">
    <source>
        <dbReference type="ARBA" id="ARBA00022837"/>
    </source>
</evidence>
<sequence length="132" mass="14861">MFDKDGDGTITAKELGIVMRQLGLNPTEDELLEMIQEVDEDGNGEINFTEFLTIMAHKMKDADTELGTLEAFRVFDKERTGFISKTELKNIIMNLGETMAEEEAEELLQEAEVNPDGNVDYMSFVKGLFSNL</sequence>
<dbReference type="Pfam" id="PF13499">
    <property type="entry name" value="EF-hand_7"/>
    <property type="match status" value="2"/>
</dbReference>
<keyword evidence="9" id="KW-0206">Cytoskeleton</keyword>
<name>A0A078AFL7_STYLE</name>
<dbReference type="PROSITE" id="PS50222">
    <property type="entry name" value="EF_HAND_2"/>
    <property type="match status" value="3"/>
</dbReference>
<evidence type="ECO:0000256" key="6">
    <source>
        <dbReference type="ARBA" id="ARBA00022737"/>
    </source>
</evidence>
<keyword evidence="8" id="KW-0007">Acetylation</keyword>
<dbReference type="AlphaFoldDB" id="A0A078AFL7"/>
<keyword evidence="7" id="KW-0106">Calcium</keyword>
<gene>
    <name evidence="12" type="primary">Contig17914.g19048</name>
    <name evidence="12" type="ORF">STYLEM_10021</name>
</gene>
<feature type="domain" description="EF-hand" evidence="11">
    <location>
        <begin position="26"/>
        <end position="61"/>
    </location>
</feature>
<reference evidence="12 13" key="1">
    <citation type="submission" date="2014-06" db="EMBL/GenBank/DDBJ databases">
        <authorList>
            <person name="Swart Estienne"/>
        </authorList>
    </citation>
    <scope>NUCLEOTIDE SEQUENCE [LARGE SCALE GENOMIC DNA]</scope>
    <source>
        <strain evidence="12 13">130c</strain>
    </source>
</reference>
<evidence type="ECO:0000256" key="8">
    <source>
        <dbReference type="ARBA" id="ARBA00022990"/>
    </source>
</evidence>
<keyword evidence="13" id="KW-1185">Reference proteome</keyword>
<dbReference type="InterPro" id="IPR018247">
    <property type="entry name" value="EF_Hand_1_Ca_BS"/>
</dbReference>
<dbReference type="OrthoDB" id="26525at2759"/>
<keyword evidence="6" id="KW-0677">Repeat</keyword>
<accession>A0A078AFL7</accession>
<evidence type="ECO:0000256" key="3">
    <source>
        <dbReference type="ARBA" id="ARBA00020786"/>
    </source>
</evidence>
<comment type="function">
    <text evidence="10">Plays a fundamental role in microtubule organizing center structure and function. Component of the infraciliary lattice (ICL) and the ciliary basal bodies.</text>
</comment>
<dbReference type="OMA" id="QDIDHEQ"/>
<dbReference type="InterPro" id="IPR002048">
    <property type="entry name" value="EF_hand_dom"/>
</dbReference>
<comment type="similarity">
    <text evidence="2">Belongs to the centrin family.</text>
</comment>
<protein>
    <recommendedName>
        <fullName evidence="3">Calmodulin</fullName>
    </recommendedName>
</protein>
<dbReference type="GO" id="GO:0016460">
    <property type="term" value="C:myosin II complex"/>
    <property type="evidence" value="ECO:0007669"/>
    <property type="project" value="TreeGrafter"/>
</dbReference>
<proteinExistence type="inferred from homology"/>
<dbReference type="FunFam" id="1.10.238.10:FF:000178">
    <property type="entry name" value="Calmodulin-2 A"/>
    <property type="match status" value="1"/>
</dbReference>